<comment type="catalytic activity">
    <reaction evidence="1">
        <text>[protein]-peptidylproline (omega=180) = [protein]-peptidylproline (omega=0)</text>
        <dbReference type="Rhea" id="RHEA:16237"/>
        <dbReference type="Rhea" id="RHEA-COMP:10747"/>
        <dbReference type="Rhea" id="RHEA-COMP:10748"/>
        <dbReference type="ChEBI" id="CHEBI:83833"/>
        <dbReference type="ChEBI" id="CHEBI:83834"/>
        <dbReference type="EC" id="5.2.1.8"/>
    </reaction>
</comment>
<dbReference type="PANTHER" id="PTHR47861:SF3">
    <property type="entry name" value="FKBP-TYPE PEPTIDYL-PROLYL CIS-TRANS ISOMERASE SLYD"/>
    <property type="match status" value="1"/>
</dbReference>
<dbReference type="Gene3D" id="2.40.10.330">
    <property type="match status" value="1"/>
</dbReference>
<dbReference type="SUPFAM" id="SSF54534">
    <property type="entry name" value="FKBP-like"/>
    <property type="match status" value="1"/>
</dbReference>
<feature type="domain" description="PPIase FKBP-type" evidence="12">
    <location>
        <begin position="21"/>
        <end position="153"/>
    </location>
</feature>
<keyword evidence="7" id="KW-0143">Chaperone</keyword>
<dbReference type="InterPro" id="IPR046357">
    <property type="entry name" value="PPIase_dom_sf"/>
</dbReference>
<evidence type="ECO:0000256" key="2">
    <source>
        <dbReference type="ARBA" id="ARBA00004496"/>
    </source>
</evidence>
<evidence type="ECO:0000256" key="11">
    <source>
        <dbReference type="ARBA" id="ARBA00042772"/>
    </source>
</evidence>
<reference evidence="13" key="1">
    <citation type="journal article" date="2022" name="Arch. Microbiol.">
        <title>Thiomicrorhabdus immobilis sp. nov., a mesophilic sulfur-oxidizing bacterium isolated from sediment of a brackish lake in northern Japan.</title>
        <authorList>
            <person name="Kojima H."/>
            <person name="Mochizuki J."/>
            <person name="Kanda M."/>
            <person name="Watanabe T."/>
            <person name="Fukui M."/>
        </authorList>
    </citation>
    <scope>NUCLEOTIDE SEQUENCE</scope>
    <source>
        <strain evidence="13">Am19</strain>
    </source>
</reference>
<evidence type="ECO:0000256" key="8">
    <source>
        <dbReference type="ARBA" id="ARBA00023235"/>
    </source>
</evidence>
<evidence type="ECO:0000256" key="4">
    <source>
        <dbReference type="ARBA" id="ARBA00013194"/>
    </source>
</evidence>
<evidence type="ECO:0000256" key="6">
    <source>
        <dbReference type="ARBA" id="ARBA00023110"/>
    </source>
</evidence>
<evidence type="ECO:0000256" key="10">
    <source>
        <dbReference type="ARBA" id="ARBA00040015"/>
    </source>
</evidence>
<evidence type="ECO:0000313" key="14">
    <source>
        <dbReference type="Proteomes" id="UP001054820"/>
    </source>
</evidence>
<name>A0ABN6D010_9GAMM</name>
<keyword evidence="8" id="KW-0413">Isomerase</keyword>
<dbReference type="Gene3D" id="3.10.50.40">
    <property type="match status" value="1"/>
</dbReference>
<keyword evidence="6" id="KW-0697">Rotamase</keyword>
<gene>
    <name evidence="13" type="ORF">THMIRHAM_12650</name>
</gene>
<evidence type="ECO:0000256" key="1">
    <source>
        <dbReference type="ARBA" id="ARBA00000971"/>
    </source>
</evidence>
<organism evidence="13 14">
    <name type="scientific">Thiomicrorhabdus immobilis</name>
    <dbReference type="NCBI Taxonomy" id="2791037"/>
    <lineage>
        <taxon>Bacteria</taxon>
        <taxon>Pseudomonadati</taxon>
        <taxon>Pseudomonadota</taxon>
        <taxon>Gammaproteobacteria</taxon>
        <taxon>Thiotrichales</taxon>
        <taxon>Piscirickettsiaceae</taxon>
        <taxon>Thiomicrorhabdus</taxon>
    </lineage>
</organism>
<protein>
    <recommendedName>
        <fullName evidence="10">FKBP-type peptidyl-prolyl cis-trans isomerase SlyD</fullName>
        <ecNumber evidence="4">5.2.1.8</ecNumber>
    </recommendedName>
    <alternativeName>
        <fullName evidence="11">Metallochaperone SlyD</fullName>
    </alternativeName>
</protein>
<evidence type="ECO:0000313" key="13">
    <source>
        <dbReference type="EMBL" id="BCN93480.1"/>
    </source>
</evidence>
<accession>A0ABN6D010</accession>
<dbReference type="InterPro" id="IPR001179">
    <property type="entry name" value="PPIase_FKBP_dom"/>
</dbReference>
<dbReference type="EMBL" id="AP024202">
    <property type="protein sequence ID" value="BCN93480.1"/>
    <property type="molecule type" value="Genomic_DNA"/>
</dbReference>
<comment type="similarity">
    <text evidence="3">Belongs to the FKBP-type PPIase family.</text>
</comment>
<dbReference type="Proteomes" id="UP001054820">
    <property type="component" value="Chromosome"/>
</dbReference>
<dbReference type="InterPro" id="IPR048261">
    <property type="entry name" value="SlpA/SlyD-like_ins_sf"/>
</dbReference>
<dbReference type="NCBIfam" id="NF008008">
    <property type="entry name" value="PRK10737.1"/>
    <property type="match status" value="1"/>
</dbReference>
<proteinExistence type="inferred from homology"/>
<keyword evidence="14" id="KW-1185">Reference proteome</keyword>
<sequence>MVLKRDLLDLTDLPGNTEMNIQKDKVALIEYTLTNEHGEQIDASNGNPLAYLHGHHNLIPGLEAELEGKKVGDKFTTTIAADQAYGERVDALVQTVPQSMFQGVEELEIGMRFEAQSEQGMHSVEITHIEDDQITVDGNHPLAGQALTFEVEVVGLRESTPEELEHGHAHGEGGHHH</sequence>
<evidence type="ECO:0000259" key="12">
    <source>
        <dbReference type="Pfam" id="PF00254"/>
    </source>
</evidence>
<evidence type="ECO:0000256" key="5">
    <source>
        <dbReference type="ARBA" id="ARBA00022490"/>
    </source>
</evidence>
<dbReference type="Pfam" id="PF00254">
    <property type="entry name" value="FKBP_C"/>
    <property type="match status" value="1"/>
</dbReference>
<comment type="function">
    <text evidence="9">Also involved in hydrogenase metallocenter assembly, probably by participating in the nickel insertion step. This function in hydrogenase biosynthesis requires chaperone activity and the presence of the metal-binding domain, but not PPIase activity.</text>
</comment>
<dbReference type="PANTHER" id="PTHR47861">
    <property type="entry name" value="FKBP-TYPE PEPTIDYL-PROLYL CIS-TRANS ISOMERASE SLYD"/>
    <property type="match status" value="1"/>
</dbReference>
<evidence type="ECO:0000256" key="7">
    <source>
        <dbReference type="ARBA" id="ARBA00023186"/>
    </source>
</evidence>
<comment type="subcellular location">
    <subcellularLocation>
        <location evidence="2">Cytoplasm</location>
    </subcellularLocation>
</comment>
<evidence type="ECO:0000256" key="3">
    <source>
        <dbReference type="ARBA" id="ARBA00006577"/>
    </source>
</evidence>
<evidence type="ECO:0000256" key="9">
    <source>
        <dbReference type="ARBA" id="ARBA00037071"/>
    </source>
</evidence>
<dbReference type="EC" id="5.2.1.8" evidence="4"/>
<keyword evidence="5" id="KW-0963">Cytoplasm</keyword>